<feature type="region of interest" description="Disordered" evidence="2">
    <location>
        <begin position="344"/>
        <end position="374"/>
    </location>
</feature>
<dbReference type="Proteomes" id="UP000799118">
    <property type="component" value="Unassembled WGS sequence"/>
</dbReference>
<reference evidence="3" key="1">
    <citation type="journal article" date="2019" name="Environ. Microbiol.">
        <title>Fungal ecological strategies reflected in gene transcription - a case study of two litter decomposers.</title>
        <authorList>
            <person name="Barbi F."/>
            <person name="Kohler A."/>
            <person name="Barry K."/>
            <person name="Baskaran P."/>
            <person name="Daum C."/>
            <person name="Fauchery L."/>
            <person name="Ihrmark K."/>
            <person name="Kuo A."/>
            <person name="LaButti K."/>
            <person name="Lipzen A."/>
            <person name="Morin E."/>
            <person name="Grigoriev I.V."/>
            <person name="Henrissat B."/>
            <person name="Lindahl B."/>
            <person name="Martin F."/>
        </authorList>
    </citation>
    <scope>NUCLEOTIDE SEQUENCE</scope>
    <source>
        <strain evidence="3">JB14</strain>
    </source>
</reference>
<dbReference type="EMBL" id="ML769741">
    <property type="protein sequence ID" value="KAE9388484.1"/>
    <property type="molecule type" value="Genomic_DNA"/>
</dbReference>
<feature type="compositionally biased region" description="Polar residues" evidence="2">
    <location>
        <begin position="130"/>
        <end position="156"/>
    </location>
</feature>
<feature type="compositionally biased region" description="Polar residues" evidence="2">
    <location>
        <begin position="964"/>
        <end position="975"/>
    </location>
</feature>
<dbReference type="AlphaFoldDB" id="A0A6A4GTM6"/>
<feature type="region of interest" description="Disordered" evidence="2">
    <location>
        <begin position="708"/>
        <end position="747"/>
    </location>
</feature>
<evidence type="ECO:0000313" key="3">
    <source>
        <dbReference type="EMBL" id="KAE9388484.1"/>
    </source>
</evidence>
<proteinExistence type="predicted"/>
<feature type="coiled-coil region" evidence="1">
    <location>
        <begin position="238"/>
        <end position="272"/>
    </location>
</feature>
<dbReference type="OrthoDB" id="3131738at2759"/>
<feature type="compositionally biased region" description="Polar residues" evidence="2">
    <location>
        <begin position="365"/>
        <end position="374"/>
    </location>
</feature>
<feature type="region of interest" description="Disordered" evidence="2">
    <location>
        <begin position="129"/>
        <end position="156"/>
    </location>
</feature>
<feature type="region of interest" description="Disordered" evidence="2">
    <location>
        <begin position="964"/>
        <end position="995"/>
    </location>
</feature>
<protein>
    <submittedName>
        <fullName evidence="3">Uncharacterized protein</fullName>
    </submittedName>
</protein>
<feature type="compositionally biased region" description="Polar residues" evidence="2">
    <location>
        <begin position="709"/>
        <end position="738"/>
    </location>
</feature>
<name>A0A6A4GTM6_9AGAR</name>
<keyword evidence="4" id="KW-1185">Reference proteome</keyword>
<evidence type="ECO:0000256" key="2">
    <source>
        <dbReference type="SAM" id="MobiDB-lite"/>
    </source>
</evidence>
<evidence type="ECO:0000313" key="4">
    <source>
        <dbReference type="Proteomes" id="UP000799118"/>
    </source>
</evidence>
<sequence>MTCGFSSMPLPRPAMPPPSFSNDVETTVFLPKEIAVDIIRLQGEELIRVRRELAKSQDLSQTAFEFIRTTDQHVSEMQNAFRGRHTLISSLEAVIVDLQRENDSSLVSLENIRESMRKFCGSSFVDFETRSPNSSESTLPLVDNQSDLKGSDNLDSLQNESEIVEGLEDIVSIDDELTKANQNISDVLESSEAQAHNSPHSTNASVSPEEPVSQFSRHNESNEVEILRHELVDAVSHTNDLQYRLDAALEANEALEEKVMELSSQAQGASVAHSEIDNVKEEHANNSNDAGDKHDSSLLADEPSTSLKDVIVGQPDLIPSTVPVPQAILGTGTDVVDSSMSAVVDQPNSPMVNDRSGSLPPHVKSGNTPSNPTANSLQRKFVPAMTLCPPINLVDTANQTQVDNICSKVTGYSPTFLNGYLKGKLIIDLHNQNGATLLAVSHDANKLCKLLKKELNEHWKDTFIVMEQGSAKWQLHVLGEYAYRGSSPSRLGLSDYELLPDAAKDFIVAAAKSMRYKEIKTKEQLVASLVKPGGIVIHGVKLETVKSGKVLEQLVAGEARKRGLVQESPRGLGSDMKTHMTCGFSSMQLPRPAMPAPSLSSDIETKVSLTMEIAIDIVRLQGEELIRVRRELEKSKNLNQAAFELIRATDQCVSEMQDAFRERHTQVSSLEAVIVNLQRESDSFLVSLENIRESMRKFCGPSFVDFETRSPNSSESTLPQDHFVDNQSDLKGSNNLDSLRNESEVAEGPEDIVRIDDELTKANQNISDALESSEAQAHNSPDSTHVSVIPEEPVSQLSRCNDSNEVETLRQDLVDAVSHANDLQYHLDAALEANEALEEKVMELSSQAQGASVAHSEIDNVKEEHTIVNNSSDAGNKHDSSLLVDEQASTSLNDVILGQPNLVPATVTVPVPQVTPGTDADVVADEPSTSLKDVVVGQPDLTPATVPVPRAILGTGADVIDSSKSAVVDQPNSPVVSDRGGSLPPPASHVNSGNTPSNLTANSLQRKFVPAMTLCLPINLVGLKPKGTAKITQMDEICSKAIGYSPTFFLQGFPAGKLIIDLHNRNGATLIAVSKDVNTLCSLLTKELNTHWKYTFIVVGHCPVPNKKTRQLHVLGEYAYRGSSPSQLALSDYELLPEAAKDFIFDSAQSLRQTEIKTKEQLVASLVQPGGIIVHGINLETVRPREALEQLVAGEARQRGLL</sequence>
<accession>A0A6A4GTM6</accession>
<gene>
    <name evidence="3" type="ORF">BT96DRAFT_1025430</name>
</gene>
<keyword evidence="1" id="KW-0175">Coiled coil</keyword>
<evidence type="ECO:0000256" key="1">
    <source>
        <dbReference type="SAM" id="Coils"/>
    </source>
</evidence>
<feature type="coiled-coil region" evidence="1">
    <location>
        <begin position="820"/>
        <end position="854"/>
    </location>
</feature>
<feature type="compositionally biased region" description="Polar residues" evidence="2">
    <location>
        <begin position="191"/>
        <end position="206"/>
    </location>
</feature>
<organism evidence="3 4">
    <name type="scientific">Gymnopus androsaceus JB14</name>
    <dbReference type="NCBI Taxonomy" id="1447944"/>
    <lineage>
        <taxon>Eukaryota</taxon>
        <taxon>Fungi</taxon>
        <taxon>Dikarya</taxon>
        <taxon>Basidiomycota</taxon>
        <taxon>Agaricomycotina</taxon>
        <taxon>Agaricomycetes</taxon>
        <taxon>Agaricomycetidae</taxon>
        <taxon>Agaricales</taxon>
        <taxon>Marasmiineae</taxon>
        <taxon>Omphalotaceae</taxon>
        <taxon>Gymnopus</taxon>
    </lineage>
</organism>
<feature type="region of interest" description="Disordered" evidence="2">
    <location>
        <begin position="191"/>
        <end position="220"/>
    </location>
</feature>